<dbReference type="EMBL" id="JBITGY010000003">
    <property type="protein sequence ID" value="MFI6498129.1"/>
    <property type="molecule type" value="Genomic_DNA"/>
</dbReference>
<evidence type="ECO:0000313" key="9">
    <source>
        <dbReference type="EMBL" id="MFI6498129.1"/>
    </source>
</evidence>
<dbReference type="RefSeq" id="WP_397081386.1">
    <property type="nucleotide sequence ID" value="NZ_JBITGY010000003.1"/>
</dbReference>
<accession>A0ABW7YQD6</accession>
<keyword evidence="7" id="KW-1133">Transmembrane helix</keyword>
<protein>
    <recommendedName>
        <fullName evidence="1">non-specific serine/threonine protein kinase</fullName>
        <ecNumber evidence="1">2.7.11.1</ecNumber>
    </recommendedName>
</protein>
<dbReference type="PANTHER" id="PTHR43289:SF6">
    <property type="entry name" value="SERINE_THREONINE-PROTEIN KINASE NEKL-3"/>
    <property type="match status" value="1"/>
</dbReference>
<evidence type="ECO:0000256" key="7">
    <source>
        <dbReference type="SAM" id="Phobius"/>
    </source>
</evidence>
<dbReference type="Proteomes" id="UP001612741">
    <property type="component" value="Unassembled WGS sequence"/>
</dbReference>
<evidence type="ECO:0000256" key="3">
    <source>
        <dbReference type="ARBA" id="ARBA00022679"/>
    </source>
</evidence>
<keyword evidence="4" id="KW-0547">Nucleotide-binding</keyword>
<keyword evidence="7" id="KW-0472">Membrane</keyword>
<dbReference type="GO" id="GO:0004674">
    <property type="term" value="F:protein serine/threonine kinase activity"/>
    <property type="evidence" value="ECO:0007669"/>
    <property type="project" value="UniProtKB-EC"/>
</dbReference>
<dbReference type="PROSITE" id="PS00108">
    <property type="entry name" value="PROTEIN_KINASE_ST"/>
    <property type="match status" value="1"/>
</dbReference>
<evidence type="ECO:0000256" key="5">
    <source>
        <dbReference type="ARBA" id="ARBA00022777"/>
    </source>
</evidence>
<feature type="transmembrane region" description="Helical" evidence="7">
    <location>
        <begin position="297"/>
        <end position="320"/>
    </location>
</feature>
<evidence type="ECO:0000256" key="6">
    <source>
        <dbReference type="ARBA" id="ARBA00022840"/>
    </source>
</evidence>
<evidence type="ECO:0000259" key="8">
    <source>
        <dbReference type="PROSITE" id="PS50011"/>
    </source>
</evidence>
<keyword evidence="10" id="KW-1185">Reference proteome</keyword>
<evidence type="ECO:0000313" key="10">
    <source>
        <dbReference type="Proteomes" id="UP001612741"/>
    </source>
</evidence>
<dbReference type="EC" id="2.7.11.1" evidence="1"/>
<organism evidence="9 10">
    <name type="scientific">Nonomuraea typhae</name>
    <dbReference type="NCBI Taxonomy" id="2603600"/>
    <lineage>
        <taxon>Bacteria</taxon>
        <taxon>Bacillati</taxon>
        <taxon>Actinomycetota</taxon>
        <taxon>Actinomycetes</taxon>
        <taxon>Streptosporangiales</taxon>
        <taxon>Streptosporangiaceae</taxon>
        <taxon>Nonomuraea</taxon>
    </lineage>
</organism>
<proteinExistence type="predicted"/>
<dbReference type="Gene3D" id="3.30.200.20">
    <property type="entry name" value="Phosphorylase Kinase, domain 1"/>
    <property type="match status" value="1"/>
</dbReference>
<feature type="domain" description="Protein kinase" evidence="8">
    <location>
        <begin position="21"/>
        <end position="283"/>
    </location>
</feature>
<dbReference type="InterPro" id="IPR011009">
    <property type="entry name" value="Kinase-like_dom_sf"/>
</dbReference>
<dbReference type="InterPro" id="IPR000719">
    <property type="entry name" value="Prot_kinase_dom"/>
</dbReference>
<gene>
    <name evidence="9" type="ORF">ACIBG2_12120</name>
</gene>
<dbReference type="CDD" id="cd14014">
    <property type="entry name" value="STKc_PknB_like"/>
    <property type="match status" value="1"/>
</dbReference>
<sequence length="763" mass="82056">MDSTVDWFASPPEVMRQLPGYRILRVISQTAMSSVYLAEDRTLPRRVVLKVMNPNLAGDPGFHRRFTREVGIAAGLDHPNIVPVYASGDVNGTVYLVLRHVNGGDLGQVIRDQGRLGLARAGRIVGQVAAALDAAHEAGLVHRDVKPGNILIDTADHVYLCDFGIAKVESAASLTTAGQFLGTMDYAAPEQFSAGRIDRRTDVYALGAVLYQCLTGEKPFPHREPSAVLWAHLHKAPPKVTHSRPDLAPAIDDVVATAMAKRPEERFATCGSLAAALPGQAYAAAGPVRVFTRAHKLMLAVAAAALVLVAGAVAVIRPWAIDPAVLARVPAAVRGACERADNAAGLPLSAASLSCRASGQVVLVGLYDSDAGLARAYDQALREADVRREQGDCSNKSGAEHRYPNVGAPQGRLLCFEQNAAAWLVWTDDKQRTLARMRGRTADVLKLQQAWGAWTKAPGFPAQPEREVISLVGQTDCKRAEAGTLDQFRDVVAGVVCTPTDQGVDDVAYYRFASLDGLRRSHAGQVARMKAPKNYCPDVKPAKFLGHSAYDNKSVRLGAVLCYKQGTPIVEWTVEPLLLMGQATGDDAEKLAGWWEESRDPSSATVIKAANAQATPPFPTKEEQALLARVPEASKIDCLRPTAEQIKSNVRDAKVIAVACGPTAGAGVVFYYQYRDVATMRRNYDADAPDGGSCEVGSSTFRGDGPYTIGEKVAGRLLCGESGSGQTYLSWTNDKLKIQVFAFNTLKRAVLLDWWRKEAGPIS</sequence>
<keyword evidence="6" id="KW-0067">ATP-binding</keyword>
<evidence type="ECO:0000256" key="4">
    <source>
        <dbReference type="ARBA" id="ARBA00022741"/>
    </source>
</evidence>
<dbReference type="Gene3D" id="1.10.510.10">
    <property type="entry name" value="Transferase(Phosphotransferase) domain 1"/>
    <property type="match status" value="1"/>
</dbReference>
<evidence type="ECO:0000256" key="1">
    <source>
        <dbReference type="ARBA" id="ARBA00012513"/>
    </source>
</evidence>
<keyword evidence="3 9" id="KW-0808">Transferase</keyword>
<keyword evidence="5 9" id="KW-0418">Kinase</keyword>
<keyword evidence="2" id="KW-0723">Serine/threonine-protein kinase</keyword>
<dbReference type="Pfam" id="PF00069">
    <property type="entry name" value="Pkinase"/>
    <property type="match status" value="1"/>
</dbReference>
<evidence type="ECO:0000256" key="2">
    <source>
        <dbReference type="ARBA" id="ARBA00022527"/>
    </source>
</evidence>
<keyword evidence="7" id="KW-0812">Transmembrane</keyword>
<dbReference type="SMART" id="SM00220">
    <property type="entry name" value="S_TKc"/>
    <property type="match status" value="1"/>
</dbReference>
<dbReference type="SUPFAM" id="SSF56112">
    <property type="entry name" value="Protein kinase-like (PK-like)"/>
    <property type="match status" value="1"/>
</dbReference>
<comment type="caution">
    <text evidence="9">The sequence shown here is derived from an EMBL/GenBank/DDBJ whole genome shotgun (WGS) entry which is preliminary data.</text>
</comment>
<dbReference type="PROSITE" id="PS50011">
    <property type="entry name" value="PROTEIN_KINASE_DOM"/>
    <property type="match status" value="1"/>
</dbReference>
<dbReference type="PANTHER" id="PTHR43289">
    <property type="entry name" value="MITOGEN-ACTIVATED PROTEIN KINASE KINASE KINASE 20-RELATED"/>
    <property type="match status" value="1"/>
</dbReference>
<reference evidence="9 10" key="1">
    <citation type="submission" date="2024-10" db="EMBL/GenBank/DDBJ databases">
        <title>The Natural Products Discovery Center: Release of the First 8490 Sequenced Strains for Exploring Actinobacteria Biosynthetic Diversity.</title>
        <authorList>
            <person name="Kalkreuter E."/>
            <person name="Kautsar S.A."/>
            <person name="Yang D."/>
            <person name="Bader C.D."/>
            <person name="Teijaro C.N."/>
            <person name="Fluegel L."/>
            <person name="Davis C.M."/>
            <person name="Simpson J.R."/>
            <person name="Lauterbach L."/>
            <person name="Steele A.D."/>
            <person name="Gui C."/>
            <person name="Meng S."/>
            <person name="Li G."/>
            <person name="Viehrig K."/>
            <person name="Ye F."/>
            <person name="Su P."/>
            <person name="Kiefer A.F."/>
            <person name="Nichols A."/>
            <person name="Cepeda A.J."/>
            <person name="Yan W."/>
            <person name="Fan B."/>
            <person name="Jiang Y."/>
            <person name="Adhikari A."/>
            <person name="Zheng C.-J."/>
            <person name="Schuster L."/>
            <person name="Cowan T.M."/>
            <person name="Smanski M.J."/>
            <person name="Chevrette M.G."/>
            <person name="De Carvalho L.P.S."/>
            <person name="Shen B."/>
        </authorList>
    </citation>
    <scope>NUCLEOTIDE SEQUENCE [LARGE SCALE GENOMIC DNA]</scope>
    <source>
        <strain evidence="9 10">NPDC050545</strain>
    </source>
</reference>
<name>A0ABW7YQD6_9ACTN</name>
<dbReference type="InterPro" id="IPR008271">
    <property type="entry name" value="Ser/Thr_kinase_AS"/>
</dbReference>